<dbReference type="SMART" id="SM00421">
    <property type="entry name" value="HTH_LUXR"/>
    <property type="match status" value="1"/>
</dbReference>
<evidence type="ECO:0000259" key="5">
    <source>
        <dbReference type="PROSITE" id="PS50110"/>
    </source>
</evidence>
<dbReference type="InterPro" id="IPR001789">
    <property type="entry name" value="Sig_transdc_resp-reg_receiver"/>
</dbReference>
<gene>
    <name evidence="6" type="ORF">SAMN04488561_0658</name>
</gene>
<dbReference type="Pfam" id="PF00072">
    <property type="entry name" value="Response_reg"/>
    <property type="match status" value="1"/>
</dbReference>
<dbReference type="InterPro" id="IPR058245">
    <property type="entry name" value="NreC/VraR/RcsB-like_REC"/>
</dbReference>
<dbReference type="SUPFAM" id="SSF52172">
    <property type="entry name" value="CheY-like"/>
    <property type="match status" value="1"/>
</dbReference>
<accession>A0A1H5GU30</accession>
<dbReference type="InterPro" id="IPR011006">
    <property type="entry name" value="CheY-like_superfamily"/>
</dbReference>
<name>A0A1H5GU30_9ACTN</name>
<feature type="domain" description="Response regulatory" evidence="5">
    <location>
        <begin position="7"/>
        <end position="120"/>
    </location>
</feature>
<evidence type="ECO:0000256" key="3">
    <source>
        <dbReference type="PROSITE-ProRule" id="PRU00169"/>
    </source>
</evidence>
<dbReference type="SMART" id="SM00448">
    <property type="entry name" value="REC"/>
    <property type="match status" value="1"/>
</dbReference>
<dbReference type="AlphaFoldDB" id="A0A1H5GU30"/>
<evidence type="ECO:0000313" key="7">
    <source>
        <dbReference type="Proteomes" id="UP000181980"/>
    </source>
</evidence>
<feature type="domain" description="HTH luxR-type" evidence="4">
    <location>
        <begin position="145"/>
        <end position="210"/>
    </location>
</feature>
<dbReference type="PANTHER" id="PTHR43214">
    <property type="entry name" value="TWO-COMPONENT RESPONSE REGULATOR"/>
    <property type="match status" value="1"/>
</dbReference>
<dbReference type="InterPro" id="IPR000792">
    <property type="entry name" value="Tscrpt_reg_LuxR_C"/>
</dbReference>
<evidence type="ECO:0000256" key="2">
    <source>
        <dbReference type="ARBA" id="ARBA00023125"/>
    </source>
</evidence>
<dbReference type="Pfam" id="PF00196">
    <property type="entry name" value="GerE"/>
    <property type="match status" value="1"/>
</dbReference>
<dbReference type="InterPro" id="IPR016032">
    <property type="entry name" value="Sig_transdc_resp-reg_C-effctor"/>
</dbReference>
<dbReference type="GO" id="GO:0003677">
    <property type="term" value="F:DNA binding"/>
    <property type="evidence" value="ECO:0007669"/>
    <property type="project" value="UniProtKB-KW"/>
</dbReference>
<dbReference type="EMBL" id="FNUC01000003">
    <property type="protein sequence ID" value="SEE19253.1"/>
    <property type="molecule type" value="Genomic_DNA"/>
</dbReference>
<organism evidence="6 7">
    <name type="scientific">Jiangella alba</name>
    <dbReference type="NCBI Taxonomy" id="561176"/>
    <lineage>
        <taxon>Bacteria</taxon>
        <taxon>Bacillati</taxon>
        <taxon>Actinomycetota</taxon>
        <taxon>Actinomycetes</taxon>
        <taxon>Jiangellales</taxon>
        <taxon>Jiangellaceae</taxon>
        <taxon>Jiangella</taxon>
    </lineage>
</organism>
<dbReference type="OrthoDB" id="9808843at2"/>
<sequence length="212" mass="22042">MASDPLTVLLVDDHPVVRRGLRALLGAQSWAGAIHEADTVARGLELAREHRPDVAVVDLALPDGDGGRLVERLAPDCAVLVLTMTVDPGRARALLAAGAGGYLAKETDPDVVVDAIRTVAGGGLVLGPNLDRSAVLGAGPATAAPPAPFDRLSPRELQIATLMGQGRSNAEIARTLSLADKTVRNQVSSLLTKLGARDRLEAALMVREHGLV</sequence>
<keyword evidence="1 3" id="KW-0597">Phosphoprotein</keyword>
<reference evidence="7" key="1">
    <citation type="submission" date="2016-10" db="EMBL/GenBank/DDBJ databases">
        <authorList>
            <person name="Varghese N."/>
            <person name="Submissions S."/>
        </authorList>
    </citation>
    <scope>NUCLEOTIDE SEQUENCE [LARGE SCALE GENOMIC DNA]</scope>
    <source>
        <strain evidence="7">DSM 45237</strain>
    </source>
</reference>
<dbReference type="PROSITE" id="PS50110">
    <property type="entry name" value="RESPONSE_REGULATORY"/>
    <property type="match status" value="1"/>
</dbReference>
<proteinExistence type="predicted"/>
<dbReference type="PRINTS" id="PR00038">
    <property type="entry name" value="HTHLUXR"/>
</dbReference>
<dbReference type="GO" id="GO:0000160">
    <property type="term" value="P:phosphorelay signal transduction system"/>
    <property type="evidence" value="ECO:0007669"/>
    <property type="project" value="InterPro"/>
</dbReference>
<keyword evidence="7" id="KW-1185">Reference proteome</keyword>
<protein>
    <submittedName>
        <fullName evidence="6">DNA-binding response regulator, NarL/FixJ family, contains REC and HTH domains</fullName>
    </submittedName>
</protein>
<dbReference type="CDD" id="cd17535">
    <property type="entry name" value="REC_NarL-like"/>
    <property type="match status" value="1"/>
</dbReference>
<evidence type="ECO:0000256" key="1">
    <source>
        <dbReference type="ARBA" id="ARBA00022553"/>
    </source>
</evidence>
<dbReference type="STRING" id="561176.SAMN04488561_0658"/>
<dbReference type="InterPro" id="IPR039420">
    <property type="entry name" value="WalR-like"/>
</dbReference>
<evidence type="ECO:0000259" key="4">
    <source>
        <dbReference type="PROSITE" id="PS50043"/>
    </source>
</evidence>
<dbReference type="Proteomes" id="UP000181980">
    <property type="component" value="Unassembled WGS sequence"/>
</dbReference>
<keyword evidence="2 6" id="KW-0238">DNA-binding</keyword>
<dbReference type="GO" id="GO:0006355">
    <property type="term" value="P:regulation of DNA-templated transcription"/>
    <property type="evidence" value="ECO:0007669"/>
    <property type="project" value="InterPro"/>
</dbReference>
<evidence type="ECO:0000313" key="6">
    <source>
        <dbReference type="EMBL" id="SEE19253.1"/>
    </source>
</evidence>
<dbReference type="CDD" id="cd06170">
    <property type="entry name" value="LuxR_C_like"/>
    <property type="match status" value="1"/>
</dbReference>
<feature type="modified residue" description="4-aspartylphosphate" evidence="3">
    <location>
        <position position="58"/>
    </location>
</feature>
<dbReference type="PROSITE" id="PS50043">
    <property type="entry name" value="HTH_LUXR_2"/>
    <property type="match status" value="1"/>
</dbReference>
<dbReference type="SUPFAM" id="SSF46894">
    <property type="entry name" value="C-terminal effector domain of the bipartite response regulators"/>
    <property type="match status" value="1"/>
</dbReference>
<dbReference type="RefSeq" id="WP_069110518.1">
    <property type="nucleotide sequence ID" value="NZ_FNUC01000003.1"/>
</dbReference>
<dbReference type="PROSITE" id="PS00622">
    <property type="entry name" value="HTH_LUXR_1"/>
    <property type="match status" value="1"/>
</dbReference>
<dbReference type="Gene3D" id="3.40.50.2300">
    <property type="match status" value="1"/>
</dbReference>